<reference evidence="2 3" key="1">
    <citation type="journal article" date="2016" name="Nat. Commun.">
        <title>Thousands of microbial genomes shed light on interconnected biogeochemical processes in an aquifer system.</title>
        <authorList>
            <person name="Anantharaman K."/>
            <person name="Brown C.T."/>
            <person name="Hug L.A."/>
            <person name="Sharon I."/>
            <person name="Castelle C.J."/>
            <person name="Probst A.J."/>
            <person name="Thomas B.C."/>
            <person name="Singh A."/>
            <person name="Wilkins M.J."/>
            <person name="Karaoz U."/>
            <person name="Brodie E.L."/>
            <person name="Williams K.H."/>
            <person name="Hubbard S.S."/>
            <person name="Banfield J.F."/>
        </authorList>
    </citation>
    <scope>NUCLEOTIDE SEQUENCE [LARGE SCALE GENOMIC DNA]</scope>
</reference>
<dbReference type="AlphaFoldDB" id="A0A1G2LSU2"/>
<dbReference type="Proteomes" id="UP000178302">
    <property type="component" value="Unassembled WGS sequence"/>
</dbReference>
<dbReference type="Gene3D" id="3.30.1490.20">
    <property type="entry name" value="ATP-grasp fold, A domain"/>
    <property type="match status" value="1"/>
</dbReference>
<dbReference type="Gene3D" id="3.30.470.20">
    <property type="entry name" value="ATP-grasp fold, B domain"/>
    <property type="match status" value="1"/>
</dbReference>
<dbReference type="PANTHER" id="PTHR23132:SF23">
    <property type="entry name" value="D-ALANINE--D-ALANINE LIGASE B"/>
    <property type="match status" value="1"/>
</dbReference>
<dbReference type="Pfam" id="PF07478">
    <property type="entry name" value="Dala_Dala_lig_C"/>
    <property type="match status" value="1"/>
</dbReference>
<evidence type="ECO:0000313" key="2">
    <source>
        <dbReference type="EMBL" id="OHA14677.1"/>
    </source>
</evidence>
<dbReference type="SUPFAM" id="SSF52440">
    <property type="entry name" value="PreATP-grasp domain"/>
    <property type="match status" value="1"/>
</dbReference>
<evidence type="ECO:0000259" key="1">
    <source>
        <dbReference type="Pfam" id="PF07478"/>
    </source>
</evidence>
<dbReference type="PANTHER" id="PTHR23132">
    <property type="entry name" value="D-ALANINE--D-ALANINE LIGASE"/>
    <property type="match status" value="1"/>
</dbReference>
<dbReference type="InterPro" id="IPR016185">
    <property type="entry name" value="PreATP-grasp_dom_sf"/>
</dbReference>
<organism evidence="2 3">
    <name type="scientific">Candidatus Tagabacteria bacterium RIFCSPLOWO2_01_FULL_39_11</name>
    <dbReference type="NCBI Taxonomy" id="1802295"/>
    <lineage>
        <taxon>Bacteria</taxon>
        <taxon>Candidatus Tagaibacteriota</taxon>
    </lineage>
</organism>
<dbReference type="EMBL" id="MHQZ01000006">
    <property type="protein sequence ID" value="OHA14677.1"/>
    <property type="molecule type" value="Genomic_DNA"/>
</dbReference>
<gene>
    <name evidence="2" type="ORF">A2909_03225</name>
</gene>
<dbReference type="GO" id="GO:0008716">
    <property type="term" value="F:D-alanine-D-alanine ligase activity"/>
    <property type="evidence" value="ECO:0007669"/>
    <property type="project" value="InterPro"/>
</dbReference>
<sequence>MQKTKVGILRGGIGTGYRKSLFNGGRVLSTFSNDLKDEYQSVDILIDKEGVWHINGLPASIEKIKHSADIFFNALHENSGGDGYAQKIFEDIGIKYIGSGPLASSLSNKYFLSKKALTGTGVKYLAHIELEPFDEENMSAEEYANKETRKVFEKFASPWVLKTKDRGVLGVAQSLDELSELILGYVSNPQPLVVEEFIVGKNAIVHLIEGFRNEDLYSFPPVEIVDRDNFSTPGNFSKAEKEKLTDIAKKLHHVFGARHFSSFYFTVHSKKGIYFSGFDVLPDLSKTSHFEASLRSVGASLKDFLRHVI</sequence>
<dbReference type="InterPro" id="IPR013815">
    <property type="entry name" value="ATP_grasp_subdomain_1"/>
</dbReference>
<protein>
    <recommendedName>
        <fullName evidence="1">D-alanine--D-alanine ligase C-terminal domain-containing protein</fullName>
    </recommendedName>
</protein>
<name>A0A1G2LSU2_9BACT</name>
<proteinExistence type="predicted"/>
<accession>A0A1G2LSU2</accession>
<dbReference type="SUPFAM" id="SSF56059">
    <property type="entry name" value="Glutathione synthetase ATP-binding domain-like"/>
    <property type="match status" value="1"/>
</dbReference>
<feature type="domain" description="D-alanine--D-alanine ligase C-terminal" evidence="1">
    <location>
        <begin position="144"/>
        <end position="309"/>
    </location>
</feature>
<dbReference type="Gene3D" id="3.40.50.20">
    <property type="match status" value="1"/>
</dbReference>
<comment type="caution">
    <text evidence="2">The sequence shown here is derived from an EMBL/GenBank/DDBJ whole genome shotgun (WGS) entry which is preliminary data.</text>
</comment>
<evidence type="ECO:0000313" key="3">
    <source>
        <dbReference type="Proteomes" id="UP000178302"/>
    </source>
</evidence>
<dbReference type="GO" id="GO:0005524">
    <property type="term" value="F:ATP binding"/>
    <property type="evidence" value="ECO:0007669"/>
    <property type="project" value="InterPro"/>
</dbReference>
<dbReference type="InterPro" id="IPR011095">
    <property type="entry name" value="Dala_Dala_lig_C"/>
</dbReference>